<dbReference type="SUPFAM" id="SSF48452">
    <property type="entry name" value="TPR-like"/>
    <property type="match status" value="2"/>
</dbReference>
<reference evidence="3" key="1">
    <citation type="submission" date="2021-01" db="UniProtKB">
        <authorList>
            <consortium name="EnsemblMetazoa"/>
        </authorList>
    </citation>
    <scope>IDENTIFICATION</scope>
</reference>
<keyword evidence="2" id="KW-0963">Cytoplasm</keyword>
<comment type="similarity">
    <text evidence="1 2">Belongs to the CNOT10 family.</text>
</comment>
<dbReference type="GO" id="GO:0005634">
    <property type="term" value="C:nucleus"/>
    <property type="evidence" value="ECO:0007669"/>
    <property type="project" value="UniProtKB-SubCell"/>
</dbReference>
<dbReference type="InterPro" id="IPR039740">
    <property type="entry name" value="CNOT10"/>
</dbReference>
<dbReference type="CTD" id="41552"/>
<dbReference type="GO" id="GO:0005737">
    <property type="term" value="C:cytoplasm"/>
    <property type="evidence" value="ECO:0007669"/>
    <property type="project" value="UniProtKB-SubCell"/>
</dbReference>
<keyword evidence="2" id="KW-0539">Nucleus</keyword>
<dbReference type="GeneID" id="111251487"/>
<dbReference type="EnsemblMetazoa" id="XM_022808095">
    <property type="protein sequence ID" value="XP_022663830"/>
    <property type="gene ID" value="LOC111251487"/>
</dbReference>
<evidence type="ECO:0000313" key="3">
    <source>
        <dbReference type="EnsemblMetazoa" id="XP_022663830"/>
    </source>
</evidence>
<keyword evidence="2" id="KW-0805">Transcription regulation</keyword>
<dbReference type="RefSeq" id="XP_022663830.1">
    <property type="nucleotide sequence ID" value="XM_022808095.1"/>
</dbReference>
<dbReference type="GO" id="GO:0031047">
    <property type="term" value="P:regulatory ncRNA-mediated gene silencing"/>
    <property type="evidence" value="ECO:0007669"/>
    <property type="project" value="UniProtKB-UniRule"/>
</dbReference>
<dbReference type="GO" id="GO:0006402">
    <property type="term" value="P:mRNA catabolic process"/>
    <property type="evidence" value="ECO:0007669"/>
    <property type="project" value="TreeGrafter"/>
</dbReference>
<protein>
    <recommendedName>
        <fullName evidence="2">CCR4-NOT transcription complex subunit 10</fullName>
    </recommendedName>
</protein>
<dbReference type="GO" id="GO:0017148">
    <property type="term" value="P:negative regulation of translation"/>
    <property type="evidence" value="ECO:0007669"/>
    <property type="project" value="TreeGrafter"/>
</dbReference>
<sequence length="598" mass="66891">MHSGTVIPQTLYQNSTSFGKNAQKILIASSETPSSLLTSLESLITSPDCDEVDSCVTLLNVALLHFRQQRFHQAQELLEKLMMFVEPLGEALYRDALFLYMETCLKLNYPEKVPKLIATLEGLLFGRVVTPRSGSSSPQESRDRGDKNLEWKPVVNQYRVRCLLALRSLKACKREIKNLNGEDRDSKDQGSFSVAMSAFVRAQLEQQRDSGKKAVKILSTLHGKSILGTRHLATIYYNNMAAIHFKAGKSSLAVMYAQHALDEYARQMACGEPHQTRMFFDLLYNLGVCKLFCGSAKSAFEDLAGCVQLMGSNPQVWMRLAECGLVEHHKVASQGRKKIVNAQVGQKVHERILLAEPTTFHNVHQQFSNEQQMRPTLDLALRALKICLALIVECELSLTAMETPGDGTPCASSLQELRLLNNSALCASAYASLCMGDFAAAQEFCEMLLIQDRLSGAQRVLAHLYCAEALLMQDQLSEAVDHLSLNNAEQLAVLPPSGEANETQWGTQINMDWLPPSNKCARLMFQYNLAVAFALREELHKAEEALRPLLEQTEKTDEPLGEHVLWLAIYLNLQQGRPDQAKQLIYKCQPIVQYARVQ</sequence>
<dbReference type="Gene3D" id="1.25.40.10">
    <property type="entry name" value="Tetratricopeptide repeat domain"/>
    <property type="match status" value="2"/>
</dbReference>
<dbReference type="PANTHER" id="PTHR12979:SF5">
    <property type="entry name" value="CCR4-NOT TRANSCRIPTION COMPLEX SUBUNIT 10"/>
    <property type="match status" value="1"/>
</dbReference>
<organism evidence="3 4">
    <name type="scientific">Varroa destructor</name>
    <name type="common">Honeybee mite</name>
    <dbReference type="NCBI Taxonomy" id="109461"/>
    <lineage>
        <taxon>Eukaryota</taxon>
        <taxon>Metazoa</taxon>
        <taxon>Ecdysozoa</taxon>
        <taxon>Arthropoda</taxon>
        <taxon>Chelicerata</taxon>
        <taxon>Arachnida</taxon>
        <taxon>Acari</taxon>
        <taxon>Parasitiformes</taxon>
        <taxon>Mesostigmata</taxon>
        <taxon>Gamasina</taxon>
        <taxon>Dermanyssoidea</taxon>
        <taxon>Varroidae</taxon>
        <taxon>Varroa</taxon>
    </lineage>
</organism>
<keyword evidence="4" id="KW-1185">Reference proteome</keyword>
<dbReference type="GO" id="GO:0030014">
    <property type="term" value="C:CCR4-NOT complex"/>
    <property type="evidence" value="ECO:0007669"/>
    <property type="project" value="UniProtKB-UniRule"/>
</dbReference>
<evidence type="ECO:0000256" key="1">
    <source>
        <dbReference type="ARBA" id="ARBA00010080"/>
    </source>
</evidence>
<dbReference type="InterPro" id="IPR011990">
    <property type="entry name" value="TPR-like_helical_dom_sf"/>
</dbReference>
<comment type="function">
    <text evidence="2">Component of the CCR4-NOT complex which is one of the major cellular mRNA deadenylases and is linked to various cellular processes including bulk mRNA degradation, miRNA-mediated repression, translational repression during translational initiation and general transcription regulation.</text>
</comment>
<comment type="subcellular location">
    <subcellularLocation>
        <location evidence="2">Cytoplasm</location>
    </subcellularLocation>
    <subcellularLocation>
        <location evidence="2">Nucleus</location>
    </subcellularLocation>
</comment>
<evidence type="ECO:0000313" key="4">
    <source>
        <dbReference type="Proteomes" id="UP000594260"/>
    </source>
</evidence>
<evidence type="ECO:0000256" key="2">
    <source>
        <dbReference type="RuleBase" id="RU367083"/>
    </source>
</evidence>
<dbReference type="Proteomes" id="UP000594260">
    <property type="component" value="Unplaced"/>
</dbReference>
<keyword evidence="2" id="KW-0810">Translation regulation</keyword>
<accession>A0A7M7K9Y5</accession>
<keyword evidence="2" id="KW-0943">RNA-mediated gene silencing</keyword>
<name>A0A7M7K9Y5_VARDE</name>
<keyword evidence="2" id="KW-0804">Transcription</keyword>
<proteinExistence type="inferred from homology"/>
<dbReference type="AlphaFoldDB" id="A0A7M7K9Y5"/>
<dbReference type="PANTHER" id="PTHR12979">
    <property type="entry name" value="CCR4-NOT TRANSCRIPTION COMPLEX SUBUNIT 10"/>
    <property type="match status" value="1"/>
</dbReference>